<dbReference type="GO" id="GO:0061775">
    <property type="term" value="F:cohesin loader activity"/>
    <property type="evidence" value="ECO:0007669"/>
    <property type="project" value="InterPro"/>
</dbReference>
<dbReference type="Pfam" id="PF12765">
    <property type="entry name" value="Cohesin_HEAT"/>
    <property type="match status" value="1"/>
</dbReference>
<dbReference type="Gene3D" id="2.60.120.200">
    <property type="match status" value="1"/>
</dbReference>
<dbReference type="Gene3D" id="1.25.10.10">
    <property type="entry name" value="Leucine-rich Repeat Variant"/>
    <property type="match status" value="1"/>
</dbReference>
<comment type="similarity">
    <text evidence="2 6">Belongs to the SCC2/Nipped-B family.</text>
</comment>
<dbReference type="Proteomes" id="UP000780801">
    <property type="component" value="Unassembled WGS sequence"/>
</dbReference>
<dbReference type="EMBL" id="JAABOA010000031">
    <property type="protein sequence ID" value="KAF9586445.1"/>
    <property type="molecule type" value="Genomic_DNA"/>
</dbReference>
<protein>
    <recommendedName>
        <fullName evidence="6">Sister chromatid cohesion protein</fullName>
    </recommendedName>
</protein>
<keyword evidence="4 6" id="KW-0539">Nucleus</keyword>
<feature type="compositionally biased region" description="Low complexity" evidence="7">
    <location>
        <begin position="1"/>
        <end position="14"/>
    </location>
</feature>
<feature type="compositionally biased region" description="Basic and acidic residues" evidence="7">
    <location>
        <begin position="2033"/>
        <end position="2060"/>
    </location>
</feature>
<dbReference type="InterPro" id="IPR013320">
    <property type="entry name" value="ConA-like_dom_sf"/>
</dbReference>
<keyword evidence="5 6" id="KW-0131">Cell cycle</keyword>
<keyword evidence="10" id="KW-1185">Reference proteome</keyword>
<dbReference type="Pfam" id="PF00722">
    <property type="entry name" value="Glyco_hydro_16"/>
    <property type="match status" value="1"/>
</dbReference>
<evidence type="ECO:0000259" key="8">
    <source>
        <dbReference type="PROSITE" id="PS51762"/>
    </source>
</evidence>
<dbReference type="PROSITE" id="PS51762">
    <property type="entry name" value="GH16_2"/>
    <property type="match status" value="1"/>
</dbReference>
<reference evidence="9" key="1">
    <citation type="journal article" date="2020" name="Fungal Divers.">
        <title>Resolving the Mortierellaceae phylogeny through synthesis of multi-gene phylogenetics and phylogenomics.</title>
        <authorList>
            <person name="Vandepol N."/>
            <person name="Liber J."/>
            <person name="Desiro A."/>
            <person name="Na H."/>
            <person name="Kennedy M."/>
            <person name="Barry K."/>
            <person name="Grigoriev I.V."/>
            <person name="Miller A.N."/>
            <person name="O'Donnell K."/>
            <person name="Stajich J.E."/>
            <person name="Bonito G."/>
        </authorList>
    </citation>
    <scope>NUCLEOTIDE SEQUENCE</scope>
    <source>
        <strain evidence="9">KOD1015</strain>
    </source>
</reference>
<evidence type="ECO:0000256" key="4">
    <source>
        <dbReference type="ARBA" id="ARBA00023242"/>
    </source>
</evidence>
<feature type="compositionally biased region" description="Low complexity" evidence="7">
    <location>
        <begin position="49"/>
        <end position="66"/>
    </location>
</feature>
<dbReference type="SUPFAM" id="SSF49899">
    <property type="entry name" value="Concanavalin A-like lectins/glucanases"/>
    <property type="match status" value="1"/>
</dbReference>
<dbReference type="CDD" id="cd08024">
    <property type="entry name" value="GH16_CCF"/>
    <property type="match status" value="1"/>
</dbReference>
<evidence type="ECO:0000256" key="3">
    <source>
        <dbReference type="ARBA" id="ARBA00022737"/>
    </source>
</evidence>
<accession>A0A9P6G587</accession>
<comment type="subcellular location">
    <subcellularLocation>
        <location evidence="1 6">Nucleus</location>
    </subcellularLocation>
</comment>
<feature type="compositionally biased region" description="Polar residues" evidence="7">
    <location>
        <begin position="1937"/>
        <end position="1946"/>
    </location>
</feature>
<dbReference type="InterPro" id="IPR033031">
    <property type="entry name" value="Scc2/Nipped-B"/>
</dbReference>
<dbReference type="PANTHER" id="PTHR21704:SF18">
    <property type="entry name" value="NIPPED-B-LIKE PROTEIN"/>
    <property type="match status" value="1"/>
</dbReference>
<feature type="region of interest" description="Disordered" evidence="7">
    <location>
        <begin position="370"/>
        <end position="389"/>
    </location>
</feature>
<dbReference type="InterPro" id="IPR000757">
    <property type="entry name" value="Beta-glucanase-like"/>
</dbReference>
<proteinExistence type="inferred from homology"/>
<dbReference type="GO" id="GO:0004553">
    <property type="term" value="F:hydrolase activity, hydrolyzing O-glycosyl compounds"/>
    <property type="evidence" value="ECO:0007669"/>
    <property type="project" value="InterPro"/>
</dbReference>
<dbReference type="InterPro" id="IPR011989">
    <property type="entry name" value="ARM-like"/>
</dbReference>
<gene>
    <name evidence="9" type="ORF">BGW38_004872</name>
</gene>
<dbReference type="Pfam" id="PF12830">
    <property type="entry name" value="Nipped-B_C"/>
    <property type="match status" value="1"/>
</dbReference>
<evidence type="ECO:0000256" key="2">
    <source>
        <dbReference type="ARBA" id="ARBA00009252"/>
    </source>
</evidence>
<feature type="compositionally biased region" description="Low complexity" evidence="7">
    <location>
        <begin position="1913"/>
        <end position="1925"/>
    </location>
</feature>
<dbReference type="CDD" id="cd23958">
    <property type="entry name" value="SCC2"/>
    <property type="match status" value="1"/>
</dbReference>
<dbReference type="OrthoDB" id="418242at2759"/>
<evidence type="ECO:0000313" key="9">
    <source>
        <dbReference type="EMBL" id="KAF9586445.1"/>
    </source>
</evidence>
<dbReference type="GO" id="GO:1990414">
    <property type="term" value="P:replication-born double-strand break repair via sister chromatid exchange"/>
    <property type="evidence" value="ECO:0007669"/>
    <property type="project" value="TreeGrafter"/>
</dbReference>
<dbReference type="InterPro" id="IPR026003">
    <property type="entry name" value="Cohesin_HEAT"/>
</dbReference>
<dbReference type="GO" id="GO:0005975">
    <property type="term" value="P:carbohydrate metabolic process"/>
    <property type="evidence" value="ECO:0007669"/>
    <property type="project" value="InterPro"/>
</dbReference>
<feature type="region of interest" description="Disordered" evidence="7">
    <location>
        <begin position="1"/>
        <end position="43"/>
    </location>
</feature>
<feature type="region of interest" description="Disordered" evidence="7">
    <location>
        <begin position="1848"/>
        <end position="1963"/>
    </location>
</feature>
<sequence>MTSQQLSPSPSGQSNHQKDFSDLSPMQTAQTTQTSESMSTQPINSMQTTQTMQPMQPMQPMSGQMSEPIPQQTLSVAPLHTNDHWQRPLPQSTSDHEGSLMSAAYLPTTAHSGLQYTAMASLTFSDSILRGLPSLDLVAPDFRLVQRQDPTISAWLTEISASQDAYNFQSEYIAGLVASSNIDGLTFHDDTQMASSTGATIPQLDLSLSPLAESILNQCTGQKSSSHLQLQSDESYQLPKIDPIDALIQFRNDFQAAAAAAAAAAADDASIQTSKLIHGTPPTDTLFTTNQKPGSSLPSHADNVSEDLQDAFTSHQSQLPTLLLQQLNDDFVCEVGYESMSIATSQKRNIHDMSDGGDEQHPLSDQMLQSTPKKIKSEHPNSDAVTDSAESIQPLQSFLETSSSSSQHHPSLKFSRLAEVVIPVSGKAFEDKVAELLEWPSGADQILYDASKALSPLEAKHLGRTISDLSRQGLLGDVQIDTLTVLLKYLDSYMSHHSAQDILSQVQNAFMPSDEERVENSAHGSNQAEDREGVALRLLGSICTSLEHISLSLIILNGQGIQQQQLYPEDLLINSLSVFKAHVEDFLTPALEFSKDDGRDDEASTAINKDSPNNSDSAFKKTTKLKSLFHAITGRADLKARVLSLVAITCDISERLRLSRSTELSDSVVVKLVYIALSLFFIDTSSEAIVRGSDAESLKIAGTNLLRMTLEGVKSVNDGATTSVGYIFNFLLSRCTKGTKSSVETEYRTLAKLLDDPKADLTSRTMAVDSLGLIASRIKTISIQLSAEAQELAKAAKGDTAPYLYYGEIGAETKMTDMLSLQESFNKIFEYLSSHESSDAATKASKNVWICQWVSLLCINTTKKIEKESDGQSVDWEKERWSFLMEQVKSVLQSAAYLTSRLSLFMSFDMLLTRILSMLESGTVILRTKALKALSLVVTKDHEVLAQAKVRKTIALRLQDQSPAVRDAAVELVGKYMVQDNRILKAYYDIVSDRISDTGLNVRKRVIRLLKDLYYQAENGTMRTDIAHKLLLRVNDSETTVRELAVKCVSDVLFAPFISTTTTTSASGAFPLSSADRTIPQETLSASGQATTTGSAFASNATASVSSSQKREVSKRARGLVDIVGKLTVNQDDAFGSVVRALLQKENERIGNSNTGSSHIQPEQAFTVSGHDFRRAFAVIVDCLVDLVQTLQDEGASKQAVTATIHALYTFIKAEPLLIQSRHLGGLLVYLHCSNTSDDWRITMFVLKIFQHALRVMRDVPSHDAEMAEKLLLTLVAKCPVVLLPEAVEVLCQIVHRLGLHSGRLCKFFQTCVDLLEMDLKRLLRSKAEEKAGQLEMSVNTDNKTRRLTTIVGLMCRFYTFDSAIEAEEERCKRDPDTKVLTHLYEMKQKMLPTVHEYVYGVLNLYNSGASSIMRQTALQSLGFIFLSFPKLMTSTESINIMDGCFAGQDNELKTELLTILANYLQKIQITPAASSIVTTATASLSSLSIDKKALNANPKVNLIAKADDHFEAGIGSSITQRFLNRVLACALTTDRQLQAAAVEVISQTTSQALAHPIICMPVVIALGTSEDRVLRSRMFVIHEELHRKYASLIYSKCMECIRTMYLYQRSAQGGTAETKGYTMVVDAANALINPMYALMGEKRQQRNALLSALVKVLDVDLSSPSIEVDGNYARFIAENLAYLEYRTMEEVFLVLFYLNRIIAGTGMTLLESTAELAPSATRGTTNGTRSVERETVLPQRALAKASVPLEMAMILKLYLKRMYDLSETKCQQFQPSAHATHKEKPTRRAAHGELAKIHWQCKSIETEMLCRKDGDEIKEASDYLVRLQLARFRELIEAETVQRIHDEGIIVPSGQASRRPQSQQRHQPQRQQKRPNITIEVQSRRSVSVEEDEDDYTDSVAADQDTQHDSAHQPQQQQQQQQRHQQQRRSQIHQGYQHQKIQPEQPSSASAPDPSFDASSSSSLLGLHKMNSVDFRPDELGRAAIVATVDDQDKLLEGGEYGRQASFLLRPDAKVAETEKGKGHSDQGSSAHVRDTKNKGRDANLRQKGARRDQLKEKVLGQGEQQGNSDRAGDKVEEQHDNEDEEEDYYDNEDGDYYDDEDGDGDAIQGDEDLDSEPEDQTVASELPTKEKKLSGLSKPRDQCLLFSDEFDSLDNSVWRHDITLSGGGNFEVQAYINNRTNTFVKDGVFYIRPTLTEVRIGVEAMRNGGVLDVWGSDPGSACTGNYNYGCFRVAGAGGNMLNPIQSGAVRSVNSFKFRYGRVEVRAKMPRGKWIWPAIWMLPAHYQYGGWPASGEIDIVESRGNGPEYEGGGVDKIASTLHWGEFQMTHAEYALKNGRTFADDFHIFTLDWTPHGIKTFVDGDPVLNVPFDNMFKKGNFPSWVNNLWEGSNAAPFDQEFYLMMNVAVAGTAGYFPDGVGNKPWSDRSQHAVNEFYSAKDDWYPSWGPEDGLDRAMAIDYVRVYKHDC</sequence>
<dbReference type="GO" id="GO:0003682">
    <property type="term" value="F:chromatin binding"/>
    <property type="evidence" value="ECO:0007669"/>
    <property type="project" value="TreeGrafter"/>
</dbReference>
<dbReference type="GO" id="GO:0010468">
    <property type="term" value="P:regulation of gene expression"/>
    <property type="evidence" value="ECO:0007669"/>
    <property type="project" value="InterPro"/>
</dbReference>
<dbReference type="GO" id="GO:0071169">
    <property type="term" value="P:establishment of protein localization to chromatin"/>
    <property type="evidence" value="ECO:0007669"/>
    <property type="project" value="TreeGrafter"/>
</dbReference>
<keyword evidence="3 6" id="KW-0677">Repeat</keyword>
<evidence type="ECO:0000256" key="6">
    <source>
        <dbReference type="RuleBase" id="RU364107"/>
    </source>
</evidence>
<dbReference type="GO" id="GO:0090694">
    <property type="term" value="C:Scc2-Scc4 cohesin loading complex"/>
    <property type="evidence" value="ECO:0007669"/>
    <property type="project" value="TreeGrafter"/>
</dbReference>
<dbReference type="GO" id="GO:0140588">
    <property type="term" value="P:chromatin looping"/>
    <property type="evidence" value="ECO:0007669"/>
    <property type="project" value="InterPro"/>
</dbReference>
<feature type="compositionally biased region" description="Low complexity" evidence="7">
    <location>
        <begin position="1853"/>
        <end position="1867"/>
    </location>
</feature>
<dbReference type="PANTHER" id="PTHR21704">
    <property type="entry name" value="NIPPED-B-LIKE PROTEIN DELANGIN SCC2-RELATED"/>
    <property type="match status" value="1"/>
</dbReference>
<dbReference type="InterPro" id="IPR024986">
    <property type="entry name" value="Nipped-B_C"/>
</dbReference>
<evidence type="ECO:0000313" key="10">
    <source>
        <dbReference type="Proteomes" id="UP000780801"/>
    </source>
</evidence>
<evidence type="ECO:0000256" key="1">
    <source>
        <dbReference type="ARBA" id="ARBA00004123"/>
    </source>
</evidence>
<feature type="compositionally biased region" description="Low complexity" evidence="7">
    <location>
        <begin position="1947"/>
        <end position="1963"/>
    </location>
</feature>
<dbReference type="GO" id="GO:0034087">
    <property type="term" value="P:establishment of mitotic sister chromatid cohesion"/>
    <property type="evidence" value="ECO:0007669"/>
    <property type="project" value="TreeGrafter"/>
</dbReference>
<organism evidence="9 10">
    <name type="scientific">Lunasporangiospora selenospora</name>
    <dbReference type="NCBI Taxonomy" id="979761"/>
    <lineage>
        <taxon>Eukaryota</taxon>
        <taxon>Fungi</taxon>
        <taxon>Fungi incertae sedis</taxon>
        <taxon>Mucoromycota</taxon>
        <taxon>Mortierellomycotina</taxon>
        <taxon>Mortierellomycetes</taxon>
        <taxon>Mortierellales</taxon>
        <taxon>Mortierellaceae</taxon>
        <taxon>Lunasporangiospora</taxon>
    </lineage>
</organism>
<feature type="domain" description="GH16" evidence="8">
    <location>
        <begin position="2133"/>
        <end position="2469"/>
    </location>
</feature>
<feature type="compositionally biased region" description="Low complexity" evidence="7">
    <location>
        <begin position="27"/>
        <end position="43"/>
    </location>
</feature>
<feature type="compositionally biased region" description="Basic and acidic residues" evidence="7">
    <location>
        <begin position="2017"/>
        <end position="2026"/>
    </location>
</feature>
<feature type="region of interest" description="Disordered" evidence="7">
    <location>
        <begin position="596"/>
        <end position="618"/>
    </location>
</feature>
<name>A0A9P6G587_9FUNG</name>
<feature type="region of interest" description="Disordered" evidence="7">
    <location>
        <begin position="49"/>
        <end position="68"/>
    </location>
</feature>
<dbReference type="InterPro" id="IPR016024">
    <property type="entry name" value="ARM-type_fold"/>
</dbReference>
<dbReference type="SUPFAM" id="SSF48371">
    <property type="entry name" value="ARM repeat"/>
    <property type="match status" value="1"/>
</dbReference>
<evidence type="ECO:0000256" key="7">
    <source>
        <dbReference type="SAM" id="MobiDB-lite"/>
    </source>
</evidence>
<feature type="compositionally biased region" description="Polar residues" evidence="7">
    <location>
        <begin position="605"/>
        <end position="617"/>
    </location>
</feature>
<feature type="compositionally biased region" description="Acidic residues" evidence="7">
    <location>
        <begin position="2081"/>
        <end position="2121"/>
    </location>
</feature>
<evidence type="ECO:0000256" key="5">
    <source>
        <dbReference type="ARBA" id="ARBA00023306"/>
    </source>
</evidence>
<feature type="region of interest" description="Disordered" evidence="7">
    <location>
        <begin position="2017"/>
        <end position="2136"/>
    </location>
</feature>
<comment type="caution">
    <text evidence="9">The sequence shown here is derived from an EMBL/GenBank/DDBJ whole genome shotgun (WGS) entry which is preliminary data.</text>
</comment>